<proteinExistence type="predicted"/>
<evidence type="ECO:0000259" key="1">
    <source>
        <dbReference type="Pfam" id="PF13274"/>
    </source>
</evidence>
<gene>
    <name evidence="2" type="ORF">GTC17262_21420</name>
</gene>
<protein>
    <submittedName>
        <fullName evidence="2">Panacea domain-containing protein</fullName>
    </submittedName>
</protein>
<dbReference type="Pfam" id="PF13274">
    <property type="entry name" value="SocA_Panacea"/>
    <property type="match status" value="1"/>
</dbReference>
<reference evidence="2" key="1">
    <citation type="submission" date="2024-07" db="EMBL/GenBank/DDBJ databases">
        <title>Complete genome sequence of Prevotella sp. YM-2024 GTC17262.</title>
        <authorList>
            <person name="Hayashi M."/>
            <person name="Muto Y."/>
            <person name="Tanaka K."/>
            <person name="Niwa H."/>
        </authorList>
    </citation>
    <scope>NUCLEOTIDE SEQUENCE</scope>
    <source>
        <strain evidence="2">GTC17262</strain>
    </source>
</reference>
<sequence>MKSLEQISKIEAVVLYVLQHLGCKTDYIKLSKLLYFAQRQALVTYGRTIFDDSFKARTFGPVPALTYKVLKLVESGDDFQENSDLKEFASSIKIGNKMVTATREADQSYLSKIEKDILDEVIHKYGAYDSMKLSEMTHDEIYNEVMKRIEDDPQKDIFTLIDIARSGGASEAMLKYIREKQLVKTALS</sequence>
<organism evidence="2">
    <name type="scientific">Prevotella sp. GTC17262</name>
    <dbReference type="NCBI Taxonomy" id="3236797"/>
    <lineage>
        <taxon>Bacteria</taxon>
        <taxon>Pseudomonadati</taxon>
        <taxon>Bacteroidota</taxon>
        <taxon>Bacteroidia</taxon>
        <taxon>Bacteroidales</taxon>
        <taxon>Prevotellaceae</taxon>
        <taxon>Prevotella</taxon>
    </lineage>
</organism>
<name>A0AB33JP72_9BACT</name>
<evidence type="ECO:0000313" key="2">
    <source>
        <dbReference type="EMBL" id="BFO81951.1"/>
    </source>
</evidence>
<feature type="domain" description="Antitoxin SocA-like Panacea" evidence="1">
    <location>
        <begin position="30"/>
        <end position="140"/>
    </location>
</feature>
<dbReference type="InterPro" id="IPR025272">
    <property type="entry name" value="SocA_Panacea"/>
</dbReference>
<dbReference type="EMBL" id="AP035789">
    <property type="protein sequence ID" value="BFO81951.1"/>
    <property type="molecule type" value="Genomic_DNA"/>
</dbReference>
<dbReference type="AlphaFoldDB" id="A0AB33JP72"/>
<accession>A0AB33JP72</accession>